<evidence type="ECO:0000259" key="7">
    <source>
        <dbReference type="Pfam" id="PF03177"/>
    </source>
</evidence>
<dbReference type="EMBL" id="OC000633">
    <property type="protein sequence ID" value="CAD7257909.1"/>
    <property type="molecule type" value="Genomic_DNA"/>
</dbReference>
<evidence type="ECO:0000256" key="1">
    <source>
        <dbReference type="ARBA" id="ARBA00004123"/>
    </source>
</evidence>
<feature type="region of interest" description="Disordered" evidence="6">
    <location>
        <begin position="1"/>
        <end position="21"/>
    </location>
</feature>
<organism evidence="8">
    <name type="scientific">Timema shepardi</name>
    <name type="common">Walking stick</name>
    <dbReference type="NCBI Taxonomy" id="629360"/>
    <lineage>
        <taxon>Eukaryota</taxon>
        <taxon>Metazoa</taxon>
        <taxon>Ecdysozoa</taxon>
        <taxon>Arthropoda</taxon>
        <taxon>Hexapoda</taxon>
        <taxon>Insecta</taxon>
        <taxon>Pterygota</taxon>
        <taxon>Neoptera</taxon>
        <taxon>Polyneoptera</taxon>
        <taxon>Phasmatodea</taxon>
        <taxon>Timematodea</taxon>
        <taxon>Timematoidea</taxon>
        <taxon>Timematidae</taxon>
        <taxon>Timema</taxon>
    </lineage>
</organism>
<sequence>MSTPVHPTTGASTTQHQTNMITPNQPINSILQYSPKHDGLYLYVGRILRPIWNFKVVYKSTLETNVEILNSTIPAEDCALILGHLHALSGFLEKNSQFSLAGVRVVQLQSTLSMSRTLQDSLDNSQQPQRGQRTVGQEALIQEKNSLTVLKEFISNTREVLGLWKILCEHQFHFIADSLTKEQQNQLALMTFRNLILVGQELCSLLINNIINRYLNDNASVDAISTKLREVCPNLYKSEDAACSKANEMLLTAKNLQNKEEREEKLKEALELCKNVAPNVNLTLICQWFSSVQYYQGVLELVMVCASRVDPKNVALDFYKNNEPSEDLEGFNALFNRMRCYKELIQVLDQIMIQSQPSVSPNITISPRAPVGLPIDINTVTAQDADLQVKNLVDKVLESHDELFHVAIYDWMRSHHLDGELIKVCQPSLELYLTRATQRNPDDMRTFDLLWKFYERTNNHAAAARILNKLATTPGNLVNLDQRIFYLARALMCLRGDKIGYAPHLGLFLQELEDRLDIGYIQQKILISVTNQRAHNRLAEEAIEKLNNNLYDLTELYENFAEPFSLWEAKLSIIHSAGHLDMSLIEKVWLKLIESELRNCGSMSGNDKMSVLMNKVKYLGQEYSLSPRCFPLVDLNATESEDQHVMINLSNSQESHHPTEEPLPEEQNMVQLNGGVTLRSNRETTSQKGCKAQETPPVPEGPYDNNNRRLLTIRRPQNGDNNNNRRLLTIRQRHVQTGGHCRPLGRRGGGEPNHTSSDEVRTSVQSGVDIAVTSVSEFLIHNLEVYCCRLKANPSQVHSTMSSIGLPLVSLMKIYERRMAAAKAGDLISSCLTTLYSRPDTNELINLLRGIHAKINRMH</sequence>
<evidence type="ECO:0000313" key="8">
    <source>
        <dbReference type="EMBL" id="CAD7257909.1"/>
    </source>
</evidence>
<dbReference type="FunFam" id="1.25.40.440:FF:000001">
    <property type="entry name" value="Nuclear pore complex subunit"/>
    <property type="match status" value="1"/>
</dbReference>
<dbReference type="Gene3D" id="1.20.120.1050">
    <property type="match status" value="1"/>
</dbReference>
<dbReference type="PANTHER" id="PTHR10350">
    <property type="entry name" value="NUCLEAR PORE COMPLEX PROTEIN NUP155"/>
    <property type="match status" value="1"/>
</dbReference>
<proteinExistence type="inferred from homology"/>
<dbReference type="GO" id="GO:0006405">
    <property type="term" value="P:RNA export from nucleus"/>
    <property type="evidence" value="ECO:0007669"/>
    <property type="project" value="TreeGrafter"/>
</dbReference>
<dbReference type="GO" id="GO:0006606">
    <property type="term" value="P:protein import into nucleus"/>
    <property type="evidence" value="ECO:0007669"/>
    <property type="project" value="TreeGrafter"/>
</dbReference>
<dbReference type="Gene3D" id="1.25.40.440">
    <property type="entry name" value="Nucleoporin, helical domain, central subdomain"/>
    <property type="match status" value="1"/>
</dbReference>
<feature type="coiled-coil region" evidence="5">
    <location>
        <begin position="529"/>
        <end position="556"/>
    </location>
</feature>
<gene>
    <name evidence="8" type="ORF">TSIB3V08_LOCUS2155</name>
</gene>
<keyword evidence="4" id="KW-0539">Nucleus</keyword>
<feature type="coiled-coil region" evidence="5">
    <location>
        <begin position="246"/>
        <end position="276"/>
    </location>
</feature>
<evidence type="ECO:0000256" key="3">
    <source>
        <dbReference type="ARBA" id="ARBA00022448"/>
    </source>
</evidence>
<accession>A0A7R9FXB7</accession>
<reference evidence="8" key="1">
    <citation type="submission" date="2020-11" db="EMBL/GenBank/DDBJ databases">
        <authorList>
            <person name="Tran Van P."/>
        </authorList>
    </citation>
    <scope>NUCLEOTIDE SEQUENCE</scope>
</reference>
<dbReference type="InterPro" id="IPR004870">
    <property type="entry name" value="Nucleoporin_Nup155"/>
</dbReference>
<keyword evidence="3" id="KW-0813">Transport</keyword>
<dbReference type="AlphaFoldDB" id="A0A7R9FXB7"/>
<comment type="similarity">
    <text evidence="2">Belongs to the non-repetitive/WGA-negative nucleoporin family.</text>
</comment>
<keyword evidence="5" id="KW-0175">Coiled coil</keyword>
<dbReference type="InterPro" id="IPR042537">
    <property type="entry name" value="Nucleoporin_Nup155_C_2"/>
</dbReference>
<protein>
    <recommendedName>
        <fullName evidence="7">Nucleoporin Nup133/Nup155-like C-terminal domain-containing protein</fullName>
    </recommendedName>
</protein>
<dbReference type="GO" id="GO:0017056">
    <property type="term" value="F:structural constituent of nuclear pore"/>
    <property type="evidence" value="ECO:0007669"/>
    <property type="project" value="InterPro"/>
</dbReference>
<dbReference type="PANTHER" id="PTHR10350:SF6">
    <property type="entry name" value="NUCLEAR PORE COMPLEX PROTEIN NUP155"/>
    <property type="match status" value="1"/>
</dbReference>
<name>A0A7R9FXB7_TIMSH</name>
<dbReference type="InterPro" id="IPR042533">
    <property type="entry name" value="Nucleoporin_Nup155_C_1"/>
</dbReference>
<dbReference type="Gene3D" id="1.20.58.1780">
    <property type="match status" value="1"/>
</dbReference>
<dbReference type="Gene3D" id="1.25.40.450">
    <property type="entry name" value="Nucleoporin, helical domain, N-terminal subdomain"/>
    <property type="match status" value="1"/>
</dbReference>
<feature type="domain" description="Nucleoporin Nup133/Nup155-like C-terminal" evidence="7">
    <location>
        <begin position="34"/>
        <end position="635"/>
    </location>
</feature>
<evidence type="ECO:0000256" key="5">
    <source>
        <dbReference type="SAM" id="Coils"/>
    </source>
</evidence>
<dbReference type="GO" id="GO:0044611">
    <property type="term" value="C:nuclear pore inner ring"/>
    <property type="evidence" value="ECO:0007669"/>
    <property type="project" value="TreeGrafter"/>
</dbReference>
<evidence type="ECO:0000256" key="2">
    <source>
        <dbReference type="ARBA" id="ARBA00007373"/>
    </source>
</evidence>
<dbReference type="InterPro" id="IPR007187">
    <property type="entry name" value="Nucleoporin_Nup133/Nup155_C"/>
</dbReference>
<comment type="subcellular location">
    <subcellularLocation>
        <location evidence="1">Nucleus</location>
    </subcellularLocation>
</comment>
<dbReference type="GO" id="GO:0000972">
    <property type="term" value="P:transcription-dependent tethering of RNA polymerase II gene DNA at nuclear periphery"/>
    <property type="evidence" value="ECO:0007669"/>
    <property type="project" value="TreeGrafter"/>
</dbReference>
<evidence type="ECO:0000256" key="4">
    <source>
        <dbReference type="ARBA" id="ARBA00023242"/>
    </source>
</evidence>
<feature type="region of interest" description="Disordered" evidence="6">
    <location>
        <begin position="738"/>
        <end position="762"/>
    </location>
</feature>
<evidence type="ECO:0000256" key="6">
    <source>
        <dbReference type="SAM" id="MobiDB-lite"/>
    </source>
</evidence>
<dbReference type="GO" id="GO:0036228">
    <property type="term" value="P:protein localization to nuclear inner membrane"/>
    <property type="evidence" value="ECO:0007669"/>
    <property type="project" value="TreeGrafter"/>
</dbReference>
<feature type="region of interest" description="Disordered" evidence="6">
    <location>
        <begin position="681"/>
        <end position="707"/>
    </location>
</feature>
<dbReference type="Pfam" id="PF03177">
    <property type="entry name" value="Nucleoporin_C"/>
    <property type="match status" value="1"/>
</dbReference>